<organism evidence="3 4">
    <name type="scientific">Vitis vinifera</name>
    <name type="common">Grape</name>
    <dbReference type="NCBI Taxonomy" id="29760"/>
    <lineage>
        <taxon>Eukaryota</taxon>
        <taxon>Viridiplantae</taxon>
        <taxon>Streptophyta</taxon>
        <taxon>Embryophyta</taxon>
        <taxon>Tracheophyta</taxon>
        <taxon>Spermatophyta</taxon>
        <taxon>Magnoliopsida</taxon>
        <taxon>eudicotyledons</taxon>
        <taxon>Gunneridae</taxon>
        <taxon>Pentapetalae</taxon>
        <taxon>rosids</taxon>
        <taxon>Vitales</taxon>
        <taxon>Vitaceae</taxon>
        <taxon>Viteae</taxon>
        <taxon>Vitis</taxon>
    </lineage>
</organism>
<feature type="region of interest" description="Disordered" evidence="1">
    <location>
        <begin position="79"/>
        <end position="137"/>
    </location>
</feature>
<name>A0ABY9DKM5_VITVI</name>
<evidence type="ECO:0000259" key="2">
    <source>
        <dbReference type="SMART" id="SM00256"/>
    </source>
</evidence>
<sequence length="196" mass="22951">MASVSGWGQLPDGLLYSILEYMVPIDERVKFSAVCRRWRRVAWEHCREHTSTPPLVLVPTPDNSERRRSLYNVTRKTLCQSQLSDEEDSEEDDSDEGDDQNEEDSEKEYSESDKEDWKEGEEEEEEEEEIIDSAEREAFERARGKAVVRVEEKRKRETVTDFSIQKGVLFMDPELNPDDYVLMVIYGSEERLAFIK</sequence>
<feature type="compositionally biased region" description="Basic and acidic residues" evidence="1">
    <location>
        <begin position="107"/>
        <end position="117"/>
    </location>
</feature>
<dbReference type="CDD" id="cd09917">
    <property type="entry name" value="F-box_SF"/>
    <property type="match status" value="1"/>
</dbReference>
<proteinExistence type="predicted"/>
<gene>
    <name evidence="3" type="ORF">VitviT2T_025107</name>
</gene>
<protein>
    <recommendedName>
        <fullName evidence="2">F-box domain-containing protein</fullName>
    </recommendedName>
</protein>
<dbReference type="Pfam" id="PF12937">
    <property type="entry name" value="F-box-like"/>
    <property type="match status" value="1"/>
</dbReference>
<accession>A0ABY9DKM5</accession>
<feature type="domain" description="F-box" evidence="2">
    <location>
        <begin position="10"/>
        <end position="51"/>
    </location>
</feature>
<reference evidence="3 4" key="1">
    <citation type="journal article" date="2023" name="Hortic Res">
        <title>The complete reference genome for grapevine (Vitis vinifera L.) genetics and breeding.</title>
        <authorList>
            <person name="Shi X."/>
            <person name="Cao S."/>
            <person name="Wang X."/>
            <person name="Huang S."/>
            <person name="Wang Y."/>
            <person name="Liu Z."/>
            <person name="Liu W."/>
            <person name="Leng X."/>
            <person name="Peng Y."/>
            <person name="Wang N."/>
            <person name="Wang Y."/>
            <person name="Ma Z."/>
            <person name="Xu X."/>
            <person name="Zhang F."/>
            <person name="Xue H."/>
            <person name="Zhong H."/>
            <person name="Wang Y."/>
            <person name="Zhang K."/>
            <person name="Velt A."/>
            <person name="Avia K."/>
            <person name="Holtgrawe D."/>
            <person name="Grimplet J."/>
            <person name="Matus J.T."/>
            <person name="Ware D."/>
            <person name="Wu X."/>
            <person name="Wang H."/>
            <person name="Liu C."/>
            <person name="Fang Y."/>
            <person name="Rustenholz C."/>
            <person name="Cheng Z."/>
            <person name="Xiao H."/>
            <person name="Zhou Y."/>
        </authorList>
    </citation>
    <scope>NUCLEOTIDE SEQUENCE [LARGE SCALE GENOMIC DNA]</scope>
    <source>
        <strain evidence="4">cv. Pinot noir / PN40024</strain>
        <tissue evidence="3">Leaf</tissue>
    </source>
</reference>
<dbReference type="Gene3D" id="1.20.1280.50">
    <property type="match status" value="1"/>
</dbReference>
<evidence type="ECO:0000313" key="4">
    <source>
        <dbReference type="Proteomes" id="UP001227230"/>
    </source>
</evidence>
<dbReference type="Proteomes" id="UP001227230">
    <property type="component" value="Chromosome 16"/>
</dbReference>
<feature type="compositionally biased region" description="Acidic residues" evidence="1">
    <location>
        <begin position="84"/>
        <end position="106"/>
    </location>
</feature>
<dbReference type="InterPro" id="IPR036047">
    <property type="entry name" value="F-box-like_dom_sf"/>
</dbReference>
<dbReference type="SMART" id="SM00256">
    <property type="entry name" value="FBOX"/>
    <property type="match status" value="1"/>
</dbReference>
<dbReference type="InterPro" id="IPR001810">
    <property type="entry name" value="F-box_dom"/>
</dbReference>
<dbReference type="EMBL" id="CP126663">
    <property type="protein sequence ID" value="WKA07259.1"/>
    <property type="molecule type" value="Genomic_DNA"/>
</dbReference>
<evidence type="ECO:0000313" key="3">
    <source>
        <dbReference type="EMBL" id="WKA07259.1"/>
    </source>
</evidence>
<evidence type="ECO:0000256" key="1">
    <source>
        <dbReference type="SAM" id="MobiDB-lite"/>
    </source>
</evidence>
<feature type="compositionally biased region" description="Acidic residues" evidence="1">
    <location>
        <begin position="118"/>
        <end position="132"/>
    </location>
</feature>
<keyword evidence="4" id="KW-1185">Reference proteome</keyword>
<dbReference type="SUPFAM" id="SSF81383">
    <property type="entry name" value="F-box domain"/>
    <property type="match status" value="1"/>
</dbReference>